<feature type="transmembrane region" description="Helical" evidence="7">
    <location>
        <begin position="249"/>
        <end position="273"/>
    </location>
</feature>
<evidence type="ECO:0000313" key="9">
    <source>
        <dbReference type="Proteomes" id="UP000234206"/>
    </source>
</evidence>
<protein>
    <submittedName>
        <fullName evidence="8">MFS transporter</fullName>
    </submittedName>
</protein>
<keyword evidence="9" id="KW-1185">Reference proteome</keyword>
<dbReference type="CDD" id="cd06173">
    <property type="entry name" value="MFS_MefA_like"/>
    <property type="match status" value="1"/>
</dbReference>
<feature type="transmembrane region" description="Helical" evidence="7">
    <location>
        <begin position="7"/>
        <end position="30"/>
    </location>
</feature>
<feature type="transmembrane region" description="Helical" evidence="7">
    <location>
        <begin position="280"/>
        <end position="298"/>
    </location>
</feature>
<comment type="caution">
    <text evidence="8">The sequence shown here is derived from an EMBL/GenBank/DDBJ whole genome shotgun (WGS) entry which is preliminary data.</text>
</comment>
<keyword evidence="3" id="KW-1003">Cell membrane</keyword>
<comment type="subcellular location">
    <subcellularLocation>
        <location evidence="1">Cell membrane</location>
        <topology evidence="1">Multi-pass membrane protein</topology>
    </subcellularLocation>
</comment>
<dbReference type="EMBL" id="PKIZ01000011">
    <property type="protein sequence ID" value="PKZ41649.1"/>
    <property type="molecule type" value="Genomic_DNA"/>
</dbReference>
<evidence type="ECO:0000256" key="4">
    <source>
        <dbReference type="ARBA" id="ARBA00022692"/>
    </source>
</evidence>
<proteinExistence type="predicted"/>
<feature type="transmembrane region" description="Helical" evidence="7">
    <location>
        <begin position="156"/>
        <end position="179"/>
    </location>
</feature>
<dbReference type="SUPFAM" id="SSF103473">
    <property type="entry name" value="MFS general substrate transporter"/>
    <property type="match status" value="1"/>
</dbReference>
<accession>A0A2I1PAJ4</accession>
<evidence type="ECO:0000256" key="5">
    <source>
        <dbReference type="ARBA" id="ARBA00022989"/>
    </source>
</evidence>
<evidence type="ECO:0000256" key="6">
    <source>
        <dbReference type="ARBA" id="ARBA00023136"/>
    </source>
</evidence>
<feature type="transmembrane region" description="Helical" evidence="7">
    <location>
        <begin position="36"/>
        <end position="58"/>
    </location>
</feature>
<dbReference type="AlphaFoldDB" id="A0A2I1PAJ4"/>
<dbReference type="OrthoDB" id="145388at2"/>
<keyword evidence="5 7" id="KW-1133">Transmembrane helix</keyword>
<dbReference type="InterPro" id="IPR036259">
    <property type="entry name" value="MFS_trans_sf"/>
</dbReference>
<feature type="transmembrane region" description="Helical" evidence="7">
    <location>
        <begin position="371"/>
        <end position="390"/>
    </location>
</feature>
<organism evidence="8 9">
    <name type="scientific">Kytococcus schroeteri</name>
    <dbReference type="NCBI Taxonomy" id="138300"/>
    <lineage>
        <taxon>Bacteria</taxon>
        <taxon>Bacillati</taxon>
        <taxon>Actinomycetota</taxon>
        <taxon>Actinomycetes</taxon>
        <taxon>Micrococcales</taxon>
        <taxon>Kytococcaceae</taxon>
        <taxon>Kytococcus</taxon>
    </lineage>
</organism>
<dbReference type="GO" id="GO:0005886">
    <property type="term" value="C:plasma membrane"/>
    <property type="evidence" value="ECO:0007669"/>
    <property type="project" value="UniProtKB-SubCell"/>
</dbReference>
<sequence>MGRTFRWLVGGAYAANLADGIILAAAPLLLATLTDSALLIAAAPMLNRLPWLLLGLGAGAVADRVDRRRMTMAGDLARVVVLTLLVTALVTGHASIGVVLTVSLLLGVCEVVTDSASMTLLPSVVDRRDLTTGNARMMSANLVANQMLGPAVGAGLFALGSAWAFSSSALLLLLAAAAVSRMVLPARETAPDPGTPTGLRGLHADVVAGLAWLKDAPAVRTLVLTILTFNVTWAMGWGVLVVWSHERLGLGAVGFGLLNTASAVGGVVAVLAYDRIAARWSLASVMRVCLALEVLWHLTLATTTSAPVGYAAMFVFGLYGFVWASTSSAVRQRATPDHMMGRMSAINLVGLTGGMVIGMPIGGLLADAFGITAPFWVGFAGSGLTLVLIWRSLAHIAHAEEPAAA</sequence>
<dbReference type="Pfam" id="PF05977">
    <property type="entry name" value="MFS_3"/>
    <property type="match status" value="1"/>
</dbReference>
<evidence type="ECO:0000256" key="1">
    <source>
        <dbReference type="ARBA" id="ARBA00004651"/>
    </source>
</evidence>
<keyword evidence="2" id="KW-0813">Transport</keyword>
<dbReference type="Gene3D" id="1.20.1250.20">
    <property type="entry name" value="MFS general substrate transporter like domains"/>
    <property type="match status" value="1"/>
</dbReference>
<evidence type="ECO:0000256" key="7">
    <source>
        <dbReference type="SAM" id="Phobius"/>
    </source>
</evidence>
<name>A0A2I1PAJ4_9MICO</name>
<dbReference type="Proteomes" id="UP000234206">
    <property type="component" value="Unassembled WGS sequence"/>
</dbReference>
<reference evidence="8 9" key="1">
    <citation type="submission" date="2017-12" db="EMBL/GenBank/DDBJ databases">
        <title>Phylogenetic diversity of female urinary microbiome.</title>
        <authorList>
            <person name="Thomas-White K."/>
            <person name="Wolfe A.J."/>
        </authorList>
    </citation>
    <scope>NUCLEOTIDE SEQUENCE [LARGE SCALE GENOMIC DNA]</scope>
    <source>
        <strain evidence="8 9">UMB1298</strain>
    </source>
</reference>
<feature type="transmembrane region" description="Helical" evidence="7">
    <location>
        <begin position="304"/>
        <end position="324"/>
    </location>
</feature>
<keyword evidence="6 7" id="KW-0472">Membrane</keyword>
<dbReference type="PANTHER" id="PTHR23513">
    <property type="entry name" value="INTEGRAL MEMBRANE EFFLUX PROTEIN-RELATED"/>
    <property type="match status" value="1"/>
</dbReference>
<feature type="transmembrane region" description="Helical" evidence="7">
    <location>
        <begin position="79"/>
        <end position="108"/>
    </location>
</feature>
<keyword evidence="4 7" id="KW-0812">Transmembrane</keyword>
<gene>
    <name evidence="8" type="ORF">CYJ76_06990</name>
</gene>
<dbReference type="InterPro" id="IPR010290">
    <property type="entry name" value="TM_effector"/>
</dbReference>
<feature type="transmembrane region" description="Helical" evidence="7">
    <location>
        <begin position="222"/>
        <end position="243"/>
    </location>
</feature>
<evidence type="ECO:0000313" key="8">
    <source>
        <dbReference type="EMBL" id="PKZ41649.1"/>
    </source>
</evidence>
<dbReference type="PANTHER" id="PTHR23513:SF6">
    <property type="entry name" value="MAJOR FACILITATOR SUPERFAMILY ASSOCIATED DOMAIN-CONTAINING PROTEIN"/>
    <property type="match status" value="1"/>
</dbReference>
<evidence type="ECO:0000256" key="3">
    <source>
        <dbReference type="ARBA" id="ARBA00022475"/>
    </source>
</evidence>
<feature type="transmembrane region" description="Helical" evidence="7">
    <location>
        <begin position="345"/>
        <end position="365"/>
    </location>
</feature>
<evidence type="ECO:0000256" key="2">
    <source>
        <dbReference type="ARBA" id="ARBA00022448"/>
    </source>
</evidence>